<organism evidence="2 3">
    <name type="scientific">Candidatus Syntropharchaeum caldarium</name>
    <dbReference type="NCBI Taxonomy" id="1838285"/>
    <lineage>
        <taxon>Archaea</taxon>
        <taxon>Methanobacteriati</taxon>
        <taxon>Methanobacteriota</taxon>
        <taxon>Stenosarchaea group</taxon>
        <taxon>Methanomicrobia</taxon>
        <taxon>Methanosarcinales</taxon>
        <taxon>ANME-2 cluster</taxon>
        <taxon>Candidatus Syntropharchaeum</taxon>
    </lineage>
</organism>
<keyword evidence="3" id="KW-1185">Reference proteome</keyword>
<evidence type="ECO:0000313" key="3">
    <source>
        <dbReference type="Proteomes" id="UP000186940"/>
    </source>
</evidence>
<feature type="transmembrane region" description="Helical" evidence="1">
    <location>
        <begin position="6"/>
        <end position="24"/>
    </location>
</feature>
<name>A0A1F2P920_9EURY</name>
<accession>A0A1F2P920</accession>
<sequence>MDALSIITLILIVVFVLEIVIMLLRLEVEKMLLLFPIIGVIFLSIAFVLNEYSDRYFTSLSEAAIFALVYGTIIIGVLLGLIGILVWFRGEKSSKGVLAQARTMDSVVGGVESEIREGERELAYFADELEEMRERTRSYELRGGK</sequence>
<evidence type="ECO:0000313" key="2">
    <source>
        <dbReference type="EMBL" id="OFV67683.1"/>
    </source>
</evidence>
<keyword evidence="1" id="KW-0812">Transmembrane</keyword>
<dbReference type="AlphaFoldDB" id="A0A1F2P920"/>
<gene>
    <name evidence="2" type="ORF">SCAL_001058</name>
</gene>
<keyword evidence="1" id="KW-0472">Membrane</keyword>
<evidence type="ECO:0000256" key="1">
    <source>
        <dbReference type="SAM" id="Phobius"/>
    </source>
</evidence>
<feature type="transmembrane region" description="Helical" evidence="1">
    <location>
        <begin position="64"/>
        <end position="88"/>
    </location>
</feature>
<feature type="transmembrane region" description="Helical" evidence="1">
    <location>
        <begin position="31"/>
        <end position="49"/>
    </location>
</feature>
<dbReference type="EMBL" id="LYOS01000003">
    <property type="protein sequence ID" value="OFV67683.1"/>
    <property type="molecule type" value="Genomic_DNA"/>
</dbReference>
<protein>
    <submittedName>
        <fullName evidence="2">Uncharacterized protein</fullName>
    </submittedName>
</protein>
<proteinExistence type="predicted"/>
<dbReference type="STRING" id="1838285.SCAL_001058"/>
<keyword evidence="1" id="KW-1133">Transmembrane helix</keyword>
<reference evidence="2" key="1">
    <citation type="submission" date="2016-05" db="EMBL/GenBank/DDBJ databases">
        <title>Microbial consortia oxidize butane by reversing methanogenesis.</title>
        <authorList>
            <person name="Laso-Perez R."/>
            <person name="Richter M."/>
            <person name="Wegener G."/>
            <person name="Musat F."/>
        </authorList>
    </citation>
    <scope>NUCLEOTIDE SEQUENCE [LARGE SCALE GENOMIC DNA]</scope>
    <source>
        <strain evidence="2">BOX2</strain>
    </source>
</reference>
<comment type="caution">
    <text evidence="2">The sequence shown here is derived from an EMBL/GenBank/DDBJ whole genome shotgun (WGS) entry which is preliminary data.</text>
</comment>
<dbReference type="Proteomes" id="UP000186940">
    <property type="component" value="Unassembled WGS sequence"/>
</dbReference>